<gene>
    <name evidence="1" type="ORF">tloyanaT_13060</name>
</gene>
<evidence type="ECO:0008006" key="3">
    <source>
        <dbReference type="Google" id="ProtNLM"/>
    </source>
</evidence>
<protein>
    <recommendedName>
        <fullName evidence="3">Major tail protein</fullName>
    </recommendedName>
</protein>
<keyword evidence="2" id="KW-1185">Reference proteome</keyword>
<sequence length="308" mass="32788">MSIKFREKLLLAGIESVYGVEEALNGSNAILAKDLEFTPLESNSIERGLEKPYLGAEEKIVSGEHVTISFKVELQGSGVAGTAPACGTLLRAAGFAETVTASTMVEYDLAATNYESATFFFFIGNNLHKAVGARGNVSLEMEAGIPYLAFEFTALYVAPVTGAAPTPDWSAWQKPTPTGEGRTSNFTLQGYSAKPHKLDIDVGQAVEYIETLTAAEVMITNRQASGSVTIEAPDLATKDYFASIMTNQTGALSIQHGQTAGLICKVDAPNVQLESPNYSEANGIATLELSLIPIPTNAGNDEVKFTFE</sequence>
<reference evidence="1 2" key="1">
    <citation type="submission" date="2023-03" db="EMBL/GenBank/DDBJ databases">
        <title>Thalassotalea loyana LMG 22536T draft genome sequence.</title>
        <authorList>
            <person name="Sawabe T."/>
        </authorList>
    </citation>
    <scope>NUCLEOTIDE SEQUENCE [LARGE SCALE GENOMIC DNA]</scope>
    <source>
        <strain evidence="1 2">LMG 22536</strain>
    </source>
</reference>
<organism evidence="1 2">
    <name type="scientific">Thalassotalea loyana</name>
    <dbReference type="NCBI Taxonomy" id="280483"/>
    <lineage>
        <taxon>Bacteria</taxon>
        <taxon>Pseudomonadati</taxon>
        <taxon>Pseudomonadota</taxon>
        <taxon>Gammaproteobacteria</taxon>
        <taxon>Alteromonadales</taxon>
        <taxon>Colwelliaceae</taxon>
        <taxon>Thalassotalea</taxon>
    </lineage>
</organism>
<comment type="caution">
    <text evidence="1">The sequence shown here is derived from an EMBL/GenBank/DDBJ whole genome shotgun (WGS) entry which is preliminary data.</text>
</comment>
<dbReference type="InterPro" id="IPR044000">
    <property type="entry name" value="Phage_tube_2"/>
</dbReference>
<accession>A0ABQ6HCA2</accession>
<dbReference type="EMBL" id="BSSV01000002">
    <property type="protein sequence ID" value="GLX85054.1"/>
    <property type="molecule type" value="Genomic_DNA"/>
</dbReference>
<dbReference type="Pfam" id="PF18906">
    <property type="entry name" value="Phage_tube_2"/>
    <property type="match status" value="1"/>
</dbReference>
<name>A0ABQ6HCA2_9GAMM</name>
<dbReference type="Proteomes" id="UP001157134">
    <property type="component" value="Unassembled WGS sequence"/>
</dbReference>
<evidence type="ECO:0000313" key="1">
    <source>
        <dbReference type="EMBL" id="GLX85054.1"/>
    </source>
</evidence>
<proteinExistence type="predicted"/>
<evidence type="ECO:0000313" key="2">
    <source>
        <dbReference type="Proteomes" id="UP001157134"/>
    </source>
</evidence>
<dbReference type="RefSeq" id="WP_284296795.1">
    <property type="nucleotide sequence ID" value="NZ_BSSV01000002.1"/>
</dbReference>